<keyword evidence="2" id="KW-1185">Reference proteome</keyword>
<proteinExistence type="predicted"/>
<evidence type="ECO:0000313" key="2">
    <source>
        <dbReference type="Proteomes" id="UP001500665"/>
    </source>
</evidence>
<dbReference type="EMBL" id="BAAAHH010000001">
    <property type="protein sequence ID" value="GAA0936100.1"/>
    <property type="molecule type" value="Genomic_DNA"/>
</dbReference>
<name>A0ABN1Q0S0_9ACTN</name>
<dbReference type="Proteomes" id="UP001500665">
    <property type="component" value="Unassembled WGS sequence"/>
</dbReference>
<dbReference type="RefSeq" id="WP_344235553.1">
    <property type="nucleotide sequence ID" value="NZ_BAAAHH010000001.1"/>
</dbReference>
<comment type="caution">
    <text evidence="1">The sequence shown here is derived from an EMBL/GenBank/DDBJ whole genome shotgun (WGS) entry which is preliminary data.</text>
</comment>
<reference evidence="1 2" key="1">
    <citation type="journal article" date="2019" name="Int. J. Syst. Evol. Microbiol.">
        <title>The Global Catalogue of Microorganisms (GCM) 10K type strain sequencing project: providing services to taxonomists for standard genome sequencing and annotation.</title>
        <authorList>
            <consortium name="The Broad Institute Genomics Platform"/>
            <consortium name="The Broad Institute Genome Sequencing Center for Infectious Disease"/>
            <person name="Wu L."/>
            <person name="Ma J."/>
        </authorList>
    </citation>
    <scope>NUCLEOTIDE SEQUENCE [LARGE SCALE GENOMIC DNA]</scope>
    <source>
        <strain evidence="1 2">JCM 10696</strain>
    </source>
</reference>
<gene>
    <name evidence="1" type="ORF">GCM10009550_01630</name>
</gene>
<evidence type="ECO:0000313" key="1">
    <source>
        <dbReference type="EMBL" id="GAA0936100.1"/>
    </source>
</evidence>
<accession>A0ABN1Q0S0</accession>
<sequence>MVAGIWLFVAVTLGACALCFTPEFAHALRRDDYSGRRRVRHFND</sequence>
<protein>
    <submittedName>
        <fullName evidence="1">Uncharacterized protein</fullName>
    </submittedName>
</protein>
<organism evidence="1 2">
    <name type="scientific">Actinocorallia libanotica</name>
    <dbReference type="NCBI Taxonomy" id="46162"/>
    <lineage>
        <taxon>Bacteria</taxon>
        <taxon>Bacillati</taxon>
        <taxon>Actinomycetota</taxon>
        <taxon>Actinomycetes</taxon>
        <taxon>Streptosporangiales</taxon>
        <taxon>Thermomonosporaceae</taxon>
        <taxon>Actinocorallia</taxon>
    </lineage>
</organism>